<dbReference type="Pfam" id="PF06186">
    <property type="entry name" value="DUF992"/>
    <property type="match status" value="1"/>
</dbReference>
<evidence type="ECO:0000313" key="3">
    <source>
        <dbReference type="Proteomes" id="UP000002033"/>
    </source>
</evidence>
<name>D8JYY1_HYPDA</name>
<dbReference type="AlphaFoldDB" id="D8JYY1"/>
<dbReference type="EMBL" id="CP002083">
    <property type="protein sequence ID" value="ADJ23583.1"/>
    <property type="molecule type" value="Genomic_DNA"/>
</dbReference>
<protein>
    <recommendedName>
        <fullName evidence="4">DUF992 domain-containing protein</fullName>
    </recommendedName>
</protein>
<dbReference type="KEGG" id="hdn:Hden_1780"/>
<keyword evidence="1" id="KW-0732">Signal</keyword>
<evidence type="ECO:0000313" key="2">
    <source>
        <dbReference type="EMBL" id="ADJ23583.1"/>
    </source>
</evidence>
<organism evidence="2 3">
    <name type="scientific">Hyphomicrobium denitrificans (strain ATCC 51888 / DSM 1869 / NCIMB 11706 / TK 0415)</name>
    <dbReference type="NCBI Taxonomy" id="582899"/>
    <lineage>
        <taxon>Bacteria</taxon>
        <taxon>Pseudomonadati</taxon>
        <taxon>Pseudomonadota</taxon>
        <taxon>Alphaproteobacteria</taxon>
        <taxon>Hyphomicrobiales</taxon>
        <taxon>Hyphomicrobiaceae</taxon>
        <taxon>Hyphomicrobium</taxon>
    </lineage>
</organism>
<feature type="signal peptide" evidence="1">
    <location>
        <begin position="1"/>
        <end position="31"/>
    </location>
</feature>
<dbReference type="Proteomes" id="UP000002033">
    <property type="component" value="Chromosome"/>
</dbReference>
<evidence type="ECO:0000256" key="1">
    <source>
        <dbReference type="SAM" id="SignalP"/>
    </source>
</evidence>
<reference evidence="3" key="1">
    <citation type="journal article" date="2011" name="J. Bacteriol.">
        <title>Genome sequences of eight morphologically diverse alphaproteobacteria.</title>
        <authorList>
            <consortium name="US DOE Joint Genome Institute"/>
            <person name="Brown P.J."/>
            <person name="Kysela D.T."/>
            <person name="Buechlein A."/>
            <person name="Hemmerich C."/>
            <person name="Brun Y.V."/>
        </authorList>
    </citation>
    <scope>NUCLEOTIDE SEQUENCE [LARGE SCALE GENOMIC DNA]</scope>
    <source>
        <strain evidence="3">ATCC 51888 / DSM 1869 / NCIB 11706 / TK 0415</strain>
    </source>
</reference>
<keyword evidence="3" id="KW-1185">Reference proteome</keyword>
<dbReference type="eggNOG" id="ENOG5032SJ7">
    <property type="taxonomic scope" value="Bacteria"/>
</dbReference>
<evidence type="ECO:0008006" key="4">
    <source>
        <dbReference type="Google" id="ProtNLM"/>
    </source>
</evidence>
<accession>D8JYY1</accession>
<dbReference type="InterPro" id="IPR009333">
    <property type="entry name" value="DUF992"/>
</dbReference>
<dbReference type="STRING" id="582899.Hden_1780"/>
<dbReference type="OrthoDB" id="7362478at2"/>
<sequence precursor="true">MKPSLATTSSILAAAVAVVAAASIEAKPAAAAPKITLGTLKCKGHGGVGLILGSKEQMRCVFTTAVSARRHPYMATITKIGVDIGFTGESTLVWTVLGTTVDVAEGALEGGYGGVTAGVAVGIGANANALIGGSGKSIVLQPISVEGQTGLNLSAGVAGLTLERG</sequence>
<dbReference type="HOGENOM" id="CLU_109378_1_1_5"/>
<proteinExistence type="predicted"/>
<gene>
    <name evidence="2" type="ordered locus">Hden_1780</name>
</gene>
<feature type="chain" id="PRO_5003116533" description="DUF992 domain-containing protein" evidence="1">
    <location>
        <begin position="32"/>
        <end position="165"/>
    </location>
</feature>